<dbReference type="GO" id="GO:0005886">
    <property type="term" value="C:plasma membrane"/>
    <property type="evidence" value="ECO:0007669"/>
    <property type="project" value="TreeGrafter"/>
</dbReference>
<sequence length="915" mass="103800">MKVTPHKTGLRRRSRFRINWDTPVKFCVRIDEKNFVLKAVADTCEMFCKETTLHGVRYIIGKKNPDGYNRRLKQLTTLISRLVWMTACVSGAIFAIAMMSLVWDRFQTTPTVTTVETTSHPVWDVPFPSVTLCNINKVYRPNTLNITRILMENGIEIDTVQEFLENLSNLISPENVDSIYIKTYSILEKFGYNTERLMMELVQPCESMLKLCFWLGNEVPCHSVFKLSKSSEGLCCSFNYRALKSFLEIDIETNDTMGTSEVLHVSGSGRNVGLHIVVDIEPEASVAMTRNYYGIEVMIHDAEEFPQSSCTSAVAQPGQEVVIAVKPSVDTIKPGTTMKVTPHKTGLRRRSRFRINWDTPVKFCVRIDEKNFVLKAVADTCEMFCKETTLHGVRYIIGKKNPDGYNRRLKQLTTLISRLVWMTACVSGAIFAIAMMSLVWDRFQTTPTVTTVETTSHPVWDVPFPSVTLCNINKVYRPNTLNITRILMENGIEIDTVQEFLENLSNLISPENVDSIYIKTYSILEKFGYNTERLMMELVQPCESMLKLCFWLGNEVPCHSVFKLSKSSEGLCCSFNYRALKSFLEIDIETNDTMGTSEVLHVSGSGRNVGLHIVVDIEPEASVAMTRNYYGIEVMIHDAEEFPQSSCTSAVAQPGQEVVIAVKPSVVSSRPSVRGVAVHKRNCYFNDEYKLRATKKYTLNSCIAECRVDTIVKKCKCLPFFFPDISTFAHEYRQCDLHDVDCLRNYRSIFESLQPPLNTPGFNTTIDIGIDCPCLPSCSEQNYQISVTTASRTHTGIKEPLYGNADLTNLTSILVYFKELTCIEYRRDLYMSWDGLLASFGGIFGLCLGGSVLSLVEMLYYFTIKLCINIISCKRKADSAARITLGGNRWAIPQQPRKIHLPEDTHYRARRQIVW</sequence>
<evidence type="ECO:0000256" key="1">
    <source>
        <dbReference type="ARBA" id="ARBA00004141"/>
    </source>
</evidence>
<evidence type="ECO:0000313" key="16">
    <source>
        <dbReference type="Proteomes" id="UP000092461"/>
    </source>
</evidence>
<keyword evidence="9 13" id="KW-0472">Membrane</keyword>
<evidence type="ECO:0000256" key="4">
    <source>
        <dbReference type="ARBA" id="ARBA00022461"/>
    </source>
</evidence>
<dbReference type="EMBL" id="AJWK01015897">
    <property type="status" value="NOT_ANNOTATED_CDS"/>
    <property type="molecule type" value="Genomic_DNA"/>
</dbReference>
<proteinExistence type="inferred from homology"/>
<dbReference type="EMBL" id="GITU01008534">
    <property type="protein sequence ID" value="MBC1177237.1"/>
    <property type="molecule type" value="Transcribed_RNA"/>
</dbReference>
<keyword evidence="4 12" id="KW-0894">Sodium channel</keyword>
<keyword evidence="3 12" id="KW-0813">Transport</keyword>
<reference evidence="14" key="2">
    <citation type="journal article" date="2020" name="BMC">
        <title>Leishmania infection induces a limited differential gene expression in the sand fly midgut.</title>
        <authorList>
            <person name="Coutinho-Abreu I.V."/>
            <person name="Serafim T.D."/>
            <person name="Meneses C."/>
            <person name="Kamhawi S."/>
            <person name="Oliveira F."/>
            <person name="Valenzuela J.G."/>
        </authorList>
    </citation>
    <scope>NUCLEOTIDE SEQUENCE</scope>
    <source>
        <strain evidence="14">Jacobina</strain>
        <tissue evidence="14">Midgut</tissue>
    </source>
</reference>
<dbReference type="EnsemblMetazoa" id="LLOJ005025-RA">
    <property type="protein sequence ID" value="LLOJ005025-PA"/>
    <property type="gene ID" value="LLOJ005025"/>
</dbReference>
<dbReference type="VEuPathDB" id="VectorBase:LLONM1_009829"/>
<keyword evidence="6 13" id="KW-1133">Transmembrane helix</keyword>
<accession>A0A1B0CK88</accession>
<evidence type="ECO:0000256" key="2">
    <source>
        <dbReference type="ARBA" id="ARBA00007193"/>
    </source>
</evidence>
<reference evidence="15" key="3">
    <citation type="submission" date="2020-05" db="UniProtKB">
        <authorList>
            <consortium name="EnsemblMetazoa"/>
        </authorList>
    </citation>
    <scope>IDENTIFICATION</scope>
    <source>
        <strain evidence="15">Jacobina</strain>
    </source>
</reference>
<evidence type="ECO:0000256" key="12">
    <source>
        <dbReference type="RuleBase" id="RU000679"/>
    </source>
</evidence>
<evidence type="ECO:0000256" key="9">
    <source>
        <dbReference type="ARBA" id="ARBA00023136"/>
    </source>
</evidence>
<keyword evidence="11 12" id="KW-0407">Ion channel</keyword>
<evidence type="ECO:0000256" key="13">
    <source>
        <dbReference type="SAM" id="Phobius"/>
    </source>
</evidence>
<dbReference type="PANTHER" id="PTHR11690:SF237">
    <property type="entry name" value="PICKPOCKET 16-RELATED"/>
    <property type="match status" value="1"/>
</dbReference>
<dbReference type="EMBL" id="AJWK01015896">
    <property type="status" value="NOT_ANNOTATED_CDS"/>
    <property type="molecule type" value="Genomic_DNA"/>
</dbReference>
<name>A0A1B0CK88_LUTLO</name>
<evidence type="ECO:0000256" key="7">
    <source>
        <dbReference type="ARBA" id="ARBA00023053"/>
    </source>
</evidence>
<dbReference type="Proteomes" id="UP000092461">
    <property type="component" value="Unassembled WGS sequence"/>
</dbReference>
<organism evidence="15 16">
    <name type="scientific">Lutzomyia longipalpis</name>
    <name type="common">Sand fly</name>
    <dbReference type="NCBI Taxonomy" id="7200"/>
    <lineage>
        <taxon>Eukaryota</taxon>
        <taxon>Metazoa</taxon>
        <taxon>Ecdysozoa</taxon>
        <taxon>Arthropoda</taxon>
        <taxon>Hexapoda</taxon>
        <taxon>Insecta</taxon>
        <taxon>Pterygota</taxon>
        <taxon>Neoptera</taxon>
        <taxon>Endopterygota</taxon>
        <taxon>Diptera</taxon>
        <taxon>Nematocera</taxon>
        <taxon>Psychodoidea</taxon>
        <taxon>Psychodidae</taxon>
        <taxon>Lutzomyia</taxon>
        <taxon>Lutzomyia</taxon>
    </lineage>
</organism>
<dbReference type="GO" id="GO:0015280">
    <property type="term" value="F:ligand-gated sodium channel activity"/>
    <property type="evidence" value="ECO:0007669"/>
    <property type="project" value="TreeGrafter"/>
</dbReference>
<feature type="transmembrane region" description="Helical" evidence="13">
    <location>
        <begin position="82"/>
        <end position="103"/>
    </location>
</feature>
<comment type="subcellular location">
    <subcellularLocation>
        <location evidence="1">Membrane</location>
        <topology evidence="1">Multi-pass membrane protein</topology>
    </subcellularLocation>
</comment>
<evidence type="ECO:0000256" key="5">
    <source>
        <dbReference type="ARBA" id="ARBA00022692"/>
    </source>
</evidence>
<comment type="similarity">
    <text evidence="2 12">Belongs to the amiloride-sensitive sodium channel (TC 1.A.6) family.</text>
</comment>
<evidence type="ECO:0000256" key="10">
    <source>
        <dbReference type="ARBA" id="ARBA00023201"/>
    </source>
</evidence>
<evidence type="ECO:0000256" key="3">
    <source>
        <dbReference type="ARBA" id="ARBA00022448"/>
    </source>
</evidence>
<keyword evidence="5 12" id="KW-0812">Transmembrane</keyword>
<protein>
    <submittedName>
        <fullName evidence="14">Putative sodium channel protein nach</fullName>
    </submittedName>
</protein>
<evidence type="ECO:0000313" key="15">
    <source>
        <dbReference type="EnsemblMetazoa" id="LLOJ005025-PA"/>
    </source>
</evidence>
<feature type="transmembrane region" description="Helical" evidence="13">
    <location>
        <begin position="419"/>
        <end position="440"/>
    </location>
</feature>
<dbReference type="PRINTS" id="PR01078">
    <property type="entry name" value="AMINACHANNEL"/>
</dbReference>
<dbReference type="Gene3D" id="1.10.287.770">
    <property type="entry name" value="YojJ-like"/>
    <property type="match status" value="1"/>
</dbReference>
<reference evidence="16" key="1">
    <citation type="submission" date="2012-05" db="EMBL/GenBank/DDBJ databases">
        <title>Whole Genome Assembly of Lutzomyia longipalpis.</title>
        <authorList>
            <person name="Richards S."/>
            <person name="Qu C."/>
            <person name="Dillon R."/>
            <person name="Worley K."/>
            <person name="Scherer S."/>
            <person name="Batterton M."/>
            <person name="Taylor A."/>
            <person name="Hawes A."/>
            <person name="Hernandez B."/>
            <person name="Kovar C."/>
            <person name="Mandapat C."/>
            <person name="Pham C."/>
            <person name="Qu C."/>
            <person name="Jing C."/>
            <person name="Bess C."/>
            <person name="Bandaranaike D."/>
            <person name="Ngo D."/>
            <person name="Ongeri F."/>
            <person name="Arias F."/>
            <person name="Lara F."/>
            <person name="Weissenberger G."/>
            <person name="Kamau G."/>
            <person name="Han H."/>
            <person name="Shen H."/>
            <person name="Dinh H."/>
            <person name="Khalil I."/>
            <person name="Jones J."/>
            <person name="Shafer J."/>
            <person name="Jayaseelan J."/>
            <person name="Quiroz J."/>
            <person name="Blankenburg K."/>
            <person name="Nguyen L."/>
            <person name="Jackson L."/>
            <person name="Francisco L."/>
            <person name="Tang L.-Y."/>
            <person name="Pu L.-L."/>
            <person name="Perales L."/>
            <person name="Lorensuhewa L."/>
            <person name="Munidasa M."/>
            <person name="Coyle M."/>
            <person name="Taylor M."/>
            <person name="Puazo M."/>
            <person name="Firestine M."/>
            <person name="Scheel M."/>
            <person name="Javaid M."/>
            <person name="Wang M."/>
            <person name="Li M."/>
            <person name="Tabassum N."/>
            <person name="Saada N."/>
            <person name="Osuji N."/>
            <person name="Aqrawi P."/>
            <person name="Fu Q."/>
            <person name="Thornton R."/>
            <person name="Raj R."/>
            <person name="Goodspeed R."/>
            <person name="Mata R."/>
            <person name="Najjar R."/>
            <person name="Gubbala S."/>
            <person name="Lee S."/>
            <person name="Denson S."/>
            <person name="Patil S."/>
            <person name="Macmil S."/>
            <person name="Qi S."/>
            <person name="Matskevitch T."/>
            <person name="Palculict T."/>
            <person name="Mathew T."/>
            <person name="Vee V."/>
            <person name="Velamala V."/>
            <person name="Korchina V."/>
            <person name="Cai W."/>
            <person name="Liu W."/>
            <person name="Dai W."/>
            <person name="Zou X."/>
            <person name="Zhu Y."/>
            <person name="Zhang Y."/>
            <person name="Wu Y.-Q."/>
            <person name="Xin Y."/>
            <person name="Nazarath L."/>
            <person name="Kovar C."/>
            <person name="Han Y."/>
            <person name="Muzny D."/>
            <person name="Gibbs R."/>
        </authorList>
    </citation>
    <scope>NUCLEOTIDE SEQUENCE [LARGE SCALE GENOMIC DNA]</scope>
    <source>
        <strain evidence="16">Jacobina</strain>
    </source>
</reference>
<keyword evidence="8 12" id="KW-0406">Ion transport</keyword>
<evidence type="ECO:0000313" key="14">
    <source>
        <dbReference type="EMBL" id="MBC1177237.1"/>
    </source>
</evidence>
<evidence type="ECO:0000256" key="6">
    <source>
        <dbReference type="ARBA" id="ARBA00022989"/>
    </source>
</evidence>
<keyword evidence="10 12" id="KW-0739">Sodium transport</keyword>
<dbReference type="Gene3D" id="2.60.470.10">
    <property type="entry name" value="Acid-sensing ion channels like domains"/>
    <property type="match status" value="2"/>
</dbReference>
<keyword evidence="16" id="KW-1185">Reference proteome</keyword>
<dbReference type="InterPro" id="IPR001873">
    <property type="entry name" value="ENaC"/>
</dbReference>
<feature type="transmembrane region" description="Helical" evidence="13">
    <location>
        <begin position="836"/>
        <end position="862"/>
    </location>
</feature>
<dbReference type="Pfam" id="PF00858">
    <property type="entry name" value="ASC"/>
    <property type="match status" value="2"/>
</dbReference>
<evidence type="ECO:0000256" key="8">
    <source>
        <dbReference type="ARBA" id="ARBA00023065"/>
    </source>
</evidence>
<dbReference type="AlphaFoldDB" id="A0A1B0CK88"/>
<dbReference type="PANTHER" id="PTHR11690">
    <property type="entry name" value="AMILORIDE-SENSITIVE SODIUM CHANNEL-RELATED"/>
    <property type="match status" value="1"/>
</dbReference>
<keyword evidence="7" id="KW-0915">Sodium</keyword>
<dbReference type="VEuPathDB" id="VectorBase:LLOJ005025"/>
<evidence type="ECO:0000256" key="11">
    <source>
        <dbReference type="ARBA" id="ARBA00023303"/>
    </source>
</evidence>